<comment type="caution">
    <text evidence="2">The sequence shown here is derived from an EMBL/GenBank/DDBJ whole genome shotgun (WGS) entry which is preliminary data.</text>
</comment>
<organism evidence="2 3">
    <name type="scientific">Alligator mississippiensis</name>
    <name type="common">American alligator</name>
    <dbReference type="NCBI Taxonomy" id="8496"/>
    <lineage>
        <taxon>Eukaryota</taxon>
        <taxon>Metazoa</taxon>
        <taxon>Chordata</taxon>
        <taxon>Craniata</taxon>
        <taxon>Vertebrata</taxon>
        <taxon>Euteleostomi</taxon>
        <taxon>Archelosauria</taxon>
        <taxon>Archosauria</taxon>
        <taxon>Crocodylia</taxon>
        <taxon>Alligatoridae</taxon>
        <taxon>Alligatorinae</taxon>
        <taxon>Alligator</taxon>
    </lineage>
</organism>
<gene>
    <name evidence="2" type="ORF">Y1Q_0000994</name>
</gene>
<evidence type="ECO:0000256" key="1">
    <source>
        <dbReference type="SAM" id="MobiDB-lite"/>
    </source>
</evidence>
<proteinExistence type="predicted"/>
<reference evidence="2 3" key="1">
    <citation type="journal article" date="2012" name="Genome Biol.">
        <title>Sequencing three crocodilian genomes to illuminate the evolution of archosaurs and amniotes.</title>
        <authorList>
            <person name="St John J.A."/>
            <person name="Braun E.L."/>
            <person name="Isberg S.R."/>
            <person name="Miles L.G."/>
            <person name="Chong A.Y."/>
            <person name="Gongora J."/>
            <person name="Dalzell P."/>
            <person name="Moran C."/>
            <person name="Bed'hom B."/>
            <person name="Abzhanov A."/>
            <person name="Burgess S.C."/>
            <person name="Cooksey A.M."/>
            <person name="Castoe T.A."/>
            <person name="Crawford N.G."/>
            <person name="Densmore L.D."/>
            <person name="Drew J.C."/>
            <person name="Edwards S.V."/>
            <person name="Faircloth B.C."/>
            <person name="Fujita M.K."/>
            <person name="Greenwold M.J."/>
            <person name="Hoffmann F.G."/>
            <person name="Howard J.M."/>
            <person name="Iguchi T."/>
            <person name="Janes D.E."/>
            <person name="Khan S.Y."/>
            <person name="Kohno S."/>
            <person name="de Koning A.J."/>
            <person name="Lance S.L."/>
            <person name="McCarthy F.M."/>
            <person name="McCormack J.E."/>
            <person name="Merchant M.E."/>
            <person name="Peterson D.G."/>
            <person name="Pollock D.D."/>
            <person name="Pourmand N."/>
            <person name="Raney B.J."/>
            <person name="Roessler K.A."/>
            <person name="Sanford J.R."/>
            <person name="Sawyer R.H."/>
            <person name="Schmidt C.J."/>
            <person name="Triplett E.W."/>
            <person name="Tuberville T.D."/>
            <person name="Venegas-Anaya M."/>
            <person name="Howard J.T."/>
            <person name="Jarvis E.D."/>
            <person name="Guillette L.J.Jr."/>
            <person name="Glenn T.C."/>
            <person name="Green R.E."/>
            <person name="Ray D.A."/>
        </authorList>
    </citation>
    <scope>NUCLEOTIDE SEQUENCE [LARGE SCALE GENOMIC DNA]</scope>
    <source>
        <strain evidence="2">KSC_2009_1</strain>
    </source>
</reference>
<evidence type="ECO:0000313" key="2">
    <source>
        <dbReference type="EMBL" id="KYO35103.1"/>
    </source>
</evidence>
<dbReference type="Proteomes" id="UP000050525">
    <property type="component" value="Unassembled WGS sequence"/>
</dbReference>
<keyword evidence="3" id="KW-1185">Reference proteome</keyword>
<feature type="region of interest" description="Disordered" evidence="1">
    <location>
        <begin position="1"/>
        <end position="21"/>
    </location>
</feature>
<accession>A0A151NE62</accession>
<name>A0A151NE62_ALLMI</name>
<evidence type="ECO:0000313" key="3">
    <source>
        <dbReference type="Proteomes" id="UP000050525"/>
    </source>
</evidence>
<sequence length="95" mass="10736">MSWTNRRTDAPSPDFGLSQSMEGSLSACIDCDSHRLYYIWHGDQVKTAAIWEQDPGVPARLRELGQGVQAELGSFVLDKRLPVMPQEMRLYLTPI</sequence>
<protein>
    <submittedName>
        <fullName evidence="2">Uncharacterized protein</fullName>
    </submittedName>
</protein>
<dbReference type="AlphaFoldDB" id="A0A151NE62"/>
<dbReference type="EMBL" id="AKHW03003207">
    <property type="protein sequence ID" value="KYO35103.1"/>
    <property type="molecule type" value="Genomic_DNA"/>
</dbReference>